<dbReference type="GO" id="GO:0005524">
    <property type="term" value="F:ATP binding"/>
    <property type="evidence" value="ECO:0007669"/>
    <property type="project" value="UniProtKB-UniRule"/>
</dbReference>
<feature type="domain" description="UBC core" evidence="5">
    <location>
        <begin position="1"/>
        <end position="148"/>
    </location>
</feature>
<evidence type="ECO:0000256" key="4">
    <source>
        <dbReference type="RuleBase" id="RU362109"/>
    </source>
</evidence>
<dbReference type="Gene3D" id="3.10.110.10">
    <property type="entry name" value="Ubiquitin Conjugating Enzyme"/>
    <property type="match status" value="1"/>
</dbReference>
<evidence type="ECO:0000256" key="2">
    <source>
        <dbReference type="ARBA" id="ARBA00022786"/>
    </source>
</evidence>
<keyword evidence="2 4" id="KW-0833">Ubl conjugation pathway</keyword>
<dbReference type="Proteomes" id="UP000078348">
    <property type="component" value="Unassembled WGS sequence"/>
</dbReference>
<organism evidence="6 7">
    <name type="scientific">Blastocystis sp. subtype 1 (strain ATCC 50177 / NandII)</name>
    <dbReference type="NCBI Taxonomy" id="478820"/>
    <lineage>
        <taxon>Eukaryota</taxon>
        <taxon>Sar</taxon>
        <taxon>Stramenopiles</taxon>
        <taxon>Bigyra</taxon>
        <taxon>Opalozoa</taxon>
        <taxon>Opalinata</taxon>
        <taxon>Blastocystidae</taxon>
        <taxon>Blastocystis</taxon>
    </lineage>
</organism>
<dbReference type="PANTHER" id="PTHR24068">
    <property type="entry name" value="UBIQUITIN-CONJUGATING ENZYME E2"/>
    <property type="match status" value="1"/>
</dbReference>
<dbReference type="PROSITE" id="PS50127">
    <property type="entry name" value="UBC_2"/>
    <property type="match status" value="1"/>
</dbReference>
<comment type="caution">
    <text evidence="6">The sequence shown here is derived from an EMBL/GenBank/DDBJ whole genome shotgun (WGS) entry which is preliminary data.</text>
</comment>
<dbReference type="EMBL" id="LXWW01000356">
    <property type="protein sequence ID" value="OAO13628.1"/>
    <property type="molecule type" value="Genomic_DNA"/>
</dbReference>
<keyword evidence="4" id="KW-0067">ATP-binding</keyword>
<keyword evidence="4" id="KW-0547">Nucleotide-binding</keyword>
<dbReference type="CDD" id="cd23800">
    <property type="entry name" value="UBCc_UBE2K"/>
    <property type="match status" value="1"/>
</dbReference>
<protein>
    <submittedName>
        <fullName evidence="6">Ubiquitin-conjugating enzyme E2 27</fullName>
    </submittedName>
</protein>
<dbReference type="STRING" id="478820.A0A196S9C6"/>
<dbReference type="OrthoDB" id="7851174at2759"/>
<accession>A0A196S9C6</accession>
<evidence type="ECO:0000313" key="7">
    <source>
        <dbReference type="Proteomes" id="UP000078348"/>
    </source>
</evidence>
<evidence type="ECO:0000256" key="1">
    <source>
        <dbReference type="ARBA" id="ARBA00022679"/>
    </source>
</evidence>
<evidence type="ECO:0000259" key="5">
    <source>
        <dbReference type="PROSITE" id="PS50127"/>
    </source>
</evidence>
<reference evidence="6 7" key="1">
    <citation type="submission" date="2016-05" db="EMBL/GenBank/DDBJ databases">
        <title>Nuclear genome of Blastocystis sp. subtype 1 NandII.</title>
        <authorList>
            <person name="Gentekaki E."/>
            <person name="Curtis B."/>
            <person name="Stairs C."/>
            <person name="Eme L."/>
            <person name="Herman E."/>
            <person name="Klimes V."/>
            <person name="Arias M.C."/>
            <person name="Elias M."/>
            <person name="Hilliou F."/>
            <person name="Klute M."/>
            <person name="Malik S.-B."/>
            <person name="Pightling A."/>
            <person name="Rachubinski R."/>
            <person name="Salas D."/>
            <person name="Schlacht A."/>
            <person name="Suga H."/>
            <person name="Archibald J."/>
            <person name="Ball S.G."/>
            <person name="Clark G."/>
            <person name="Dacks J."/>
            <person name="Van Der Giezen M."/>
            <person name="Tsaousis A."/>
            <person name="Roger A."/>
        </authorList>
    </citation>
    <scope>NUCLEOTIDE SEQUENCE [LARGE SCALE GENOMIC DNA]</scope>
    <source>
        <strain evidence="7">ATCC 50177 / NandII</strain>
    </source>
</reference>
<dbReference type="InterPro" id="IPR023313">
    <property type="entry name" value="UBQ-conjugating_AS"/>
</dbReference>
<keyword evidence="7" id="KW-1185">Reference proteome</keyword>
<sequence length="182" mass="21060">MVHPKVAKELAKMKAENNPDIGIVWESPLKDNFIFFILGPKDTIYEGAYFKIHCHIPDKYPFVPPMMSFMTKVWHPNISSVTGAICLDILKDKWTPAMNMETALLSIQALLTAAEPTDPQDHVVAEEYMNHHEQYEKTAREWVQKYAKKDIVTEKEQMIEKAVKRGKDRNYVHTVPLHEPLE</sequence>
<comment type="similarity">
    <text evidence="4">Belongs to the ubiquitin-conjugating enzyme family.</text>
</comment>
<evidence type="ECO:0000256" key="3">
    <source>
        <dbReference type="PROSITE-ProRule" id="PRU10133"/>
    </source>
</evidence>
<keyword evidence="1" id="KW-0808">Transferase</keyword>
<proteinExistence type="inferred from homology"/>
<dbReference type="GO" id="GO:0016740">
    <property type="term" value="F:transferase activity"/>
    <property type="evidence" value="ECO:0007669"/>
    <property type="project" value="UniProtKB-KW"/>
</dbReference>
<gene>
    <name evidence="6" type="ORF">AV274_4672</name>
</gene>
<dbReference type="Pfam" id="PF00179">
    <property type="entry name" value="UQ_con"/>
    <property type="match status" value="1"/>
</dbReference>
<dbReference type="AlphaFoldDB" id="A0A196S9C6"/>
<dbReference type="PROSITE" id="PS00183">
    <property type="entry name" value="UBC_1"/>
    <property type="match status" value="1"/>
</dbReference>
<dbReference type="SMART" id="SM00212">
    <property type="entry name" value="UBCc"/>
    <property type="match status" value="1"/>
</dbReference>
<name>A0A196S9C6_BLAHN</name>
<dbReference type="InterPro" id="IPR000608">
    <property type="entry name" value="UBC"/>
</dbReference>
<feature type="active site" description="Glycyl thioester intermediate" evidence="3">
    <location>
        <position position="86"/>
    </location>
</feature>
<evidence type="ECO:0000313" key="6">
    <source>
        <dbReference type="EMBL" id="OAO13628.1"/>
    </source>
</evidence>
<dbReference type="SUPFAM" id="SSF54495">
    <property type="entry name" value="UBC-like"/>
    <property type="match status" value="1"/>
</dbReference>
<dbReference type="InterPro" id="IPR016135">
    <property type="entry name" value="UBQ-conjugating_enzyme/RWD"/>
</dbReference>